<dbReference type="OrthoDB" id="4571886at2"/>
<dbReference type="RefSeq" id="WP_104380760.1">
    <property type="nucleotide sequence ID" value="NZ_PSZC01000050.1"/>
</dbReference>
<dbReference type="Proteomes" id="UP000239874">
    <property type="component" value="Unassembled WGS sequence"/>
</dbReference>
<dbReference type="EMBL" id="PSZC01000050">
    <property type="protein sequence ID" value="PPJ29052.1"/>
    <property type="molecule type" value="Genomic_DNA"/>
</dbReference>
<comment type="caution">
    <text evidence="1">The sequence shown here is derived from an EMBL/GenBank/DDBJ whole genome shotgun (WGS) entry which is preliminary data.</text>
</comment>
<evidence type="ECO:0000313" key="2">
    <source>
        <dbReference type="Proteomes" id="UP000239874"/>
    </source>
</evidence>
<sequence length="190" mass="20421">MPVLGTYWDGNSLRWAEGNPAGKQPGSFAPKGDGTISLQAHLFKLLTWNFDDIDEQYRPPVLAALAVANGAELHRKMFYGGIEIIANGLGADITKLTNSDTKKRDAELDKLKERGLPTGPLADAVKAWWKAKAPEDRARELLGEAGAIAMLKSDGWTVNPRPKGNYSHDIVAVEDGQVMVVEAKGGKGGA</sequence>
<gene>
    <name evidence="1" type="ORF">C5E45_34295</name>
</gene>
<proteinExistence type="predicted"/>
<accession>A0A2S6A7T0</accession>
<protein>
    <submittedName>
        <fullName evidence="1">Uncharacterized protein</fullName>
    </submittedName>
</protein>
<evidence type="ECO:0000313" key="1">
    <source>
        <dbReference type="EMBL" id="PPJ29052.1"/>
    </source>
</evidence>
<reference evidence="1 2" key="1">
    <citation type="submission" date="2018-02" db="EMBL/GenBank/DDBJ databases">
        <title>8 Nocardia nova and 1 Nocardia cyriacigeorgica strain used for evolution to TMP-SMX.</title>
        <authorList>
            <person name="Mehta H."/>
            <person name="Weng J."/>
            <person name="Shamoo Y."/>
        </authorList>
    </citation>
    <scope>NUCLEOTIDE SEQUENCE [LARGE SCALE GENOMIC DNA]</scope>
    <source>
        <strain evidence="1 2">MDA3139</strain>
    </source>
</reference>
<organism evidence="1 2">
    <name type="scientific">Nocardia nova</name>
    <dbReference type="NCBI Taxonomy" id="37330"/>
    <lineage>
        <taxon>Bacteria</taxon>
        <taxon>Bacillati</taxon>
        <taxon>Actinomycetota</taxon>
        <taxon>Actinomycetes</taxon>
        <taxon>Mycobacteriales</taxon>
        <taxon>Nocardiaceae</taxon>
        <taxon>Nocardia</taxon>
    </lineage>
</organism>
<name>A0A2S6A7T0_9NOCA</name>
<dbReference type="AlphaFoldDB" id="A0A2S6A7T0"/>